<evidence type="ECO:0000256" key="1">
    <source>
        <dbReference type="SAM" id="MobiDB-lite"/>
    </source>
</evidence>
<protein>
    <submittedName>
        <fullName evidence="2">Uncharacterized protein</fullName>
    </submittedName>
</protein>
<evidence type="ECO:0000313" key="2">
    <source>
        <dbReference type="EMBL" id="MQL89792.1"/>
    </source>
</evidence>
<accession>A0A843UU85</accession>
<dbReference type="Proteomes" id="UP000652761">
    <property type="component" value="Unassembled WGS sequence"/>
</dbReference>
<dbReference type="AlphaFoldDB" id="A0A843UU85"/>
<reference evidence="2" key="1">
    <citation type="submission" date="2017-07" db="EMBL/GenBank/DDBJ databases">
        <title>Taro Niue Genome Assembly and Annotation.</title>
        <authorList>
            <person name="Atibalentja N."/>
            <person name="Keating K."/>
            <person name="Fields C.J."/>
        </authorList>
    </citation>
    <scope>NUCLEOTIDE SEQUENCE</scope>
    <source>
        <strain evidence="2">Niue_2</strain>
        <tissue evidence="2">Leaf</tissue>
    </source>
</reference>
<keyword evidence="3" id="KW-1185">Reference proteome</keyword>
<name>A0A843UU85_COLES</name>
<feature type="region of interest" description="Disordered" evidence="1">
    <location>
        <begin position="29"/>
        <end position="68"/>
    </location>
</feature>
<comment type="caution">
    <text evidence="2">The sequence shown here is derived from an EMBL/GenBank/DDBJ whole genome shotgun (WGS) entry which is preliminary data.</text>
</comment>
<evidence type="ECO:0000313" key="3">
    <source>
        <dbReference type="Proteomes" id="UP000652761"/>
    </source>
</evidence>
<gene>
    <name evidence="2" type="ORF">Taro_022373</name>
</gene>
<proteinExistence type="predicted"/>
<dbReference type="EMBL" id="NMUH01001178">
    <property type="protein sequence ID" value="MQL89792.1"/>
    <property type="molecule type" value="Genomic_DNA"/>
</dbReference>
<sequence length="428" mass="46368">MASRSFPQTGPMKRRDFKCVSQEKYRQYLRRKAEGKKPGTGRASRFPVRRRKSVFDSAPNKPMDNLKNQMDMTNKAPAPASYTTTPQSTFDRFSASSSASSTISTIYMGFSLAPQQQQNQCVQGLGNTQPRSDFFGFQSQGSFSGLSSYGMHYASEQCPQRQQTPAFSTMPTAGSIQAAGSLNVSSLLGNTNNNNATATLLTRDNPLDMSGFGLQSCQQPANATGHTTNYVGLQIEPTTGQLGFGPNSSVCSSDLFSQDVTSEPNMGIDYDFLDQFIQADLPIVSDHKGRVDNNTEKSLEVQATPKQTDSSICLGQNDSSINCSNILPAEIANVPPEHIVTEQQNRISSNDFTGIGFDLEEGVTFESFTSLLFDQEHDGVTLAETNTNFAGAGDDKQGEDQTNAALAYNSFSFNCKSRSSIPKGLSDG</sequence>
<organism evidence="2 3">
    <name type="scientific">Colocasia esculenta</name>
    <name type="common">Wild taro</name>
    <name type="synonym">Arum esculentum</name>
    <dbReference type="NCBI Taxonomy" id="4460"/>
    <lineage>
        <taxon>Eukaryota</taxon>
        <taxon>Viridiplantae</taxon>
        <taxon>Streptophyta</taxon>
        <taxon>Embryophyta</taxon>
        <taxon>Tracheophyta</taxon>
        <taxon>Spermatophyta</taxon>
        <taxon>Magnoliopsida</taxon>
        <taxon>Liliopsida</taxon>
        <taxon>Araceae</taxon>
        <taxon>Aroideae</taxon>
        <taxon>Colocasieae</taxon>
        <taxon>Colocasia</taxon>
    </lineage>
</organism>